<dbReference type="InterPro" id="IPR037679">
    <property type="entry name" value="Apc5"/>
</dbReference>
<dbReference type="Gene3D" id="3.60.10.10">
    <property type="entry name" value="Endonuclease/exonuclease/phosphatase"/>
    <property type="match status" value="1"/>
</dbReference>
<evidence type="ECO:0000256" key="2">
    <source>
        <dbReference type="ARBA" id="ARBA00022776"/>
    </source>
</evidence>
<keyword evidence="7" id="KW-1185">Reference proteome</keyword>
<evidence type="ECO:0000313" key="7">
    <source>
        <dbReference type="Proteomes" id="UP000604825"/>
    </source>
</evidence>
<evidence type="ECO:0000256" key="3">
    <source>
        <dbReference type="ARBA" id="ARBA00022786"/>
    </source>
</evidence>
<evidence type="ECO:0000256" key="4">
    <source>
        <dbReference type="ARBA" id="ARBA00023306"/>
    </source>
</evidence>
<dbReference type="Proteomes" id="UP000604825">
    <property type="component" value="Unassembled WGS sequence"/>
</dbReference>
<evidence type="ECO:0000256" key="1">
    <source>
        <dbReference type="ARBA" id="ARBA00022618"/>
    </source>
</evidence>
<dbReference type="GO" id="GO:0031145">
    <property type="term" value="P:anaphase-promoting complex-dependent catabolic process"/>
    <property type="evidence" value="ECO:0007669"/>
    <property type="project" value="TreeGrafter"/>
</dbReference>
<keyword evidence="3" id="KW-0833">Ubl conjugation pathway</keyword>
<dbReference type="OrthoDB" id="2504561at2759"/>
<keyword evidence="4" id="KW-0131">Cell cycle</keyword>
<dbReference type="EMBL" id="CAJGYO010000006">
    <property type="protein sequence ID" value="CAD6239004.1"/>
    <property type="molecule type" value="Genomic_DNA"/>
</dbReference>
<dbReference type="GO" id="GO:0051301">
    <property type="term" value="P:cell division"/>
    <property type="evidence" value="ECO:0007669"/>
    <property type="project" value="UniProtKB-KW"/>
</dbReference>
<dbReference type="GO" id="GO:0005680">
    <property type="term" value="C:anaphase-promoting complex"/>
    <property type="evidence" value="ECO:0007669"/>
    <property type="project" value="InterPro"/>
</dbReference>
<dbReference type="InterPro" id="IPR036691">
    <property type="entry name" value="Endo/exonu/phosph_ase_sf"/>
</dbReference>
<protein>
    <submittedName>
        <fullName evidence="6">Uncharacterized protein</fullName>
    </submittedName>
</protein>
<dbReference type="AlphaFoldDB" id="A0A811P939"/>
<organism evidence="6 7">
    <name type="scientific">Miscanthus lutarioriparius</name>
    <dbReference type="NCBI Taxonomy" id="422564"/>
    <lineage>
        <taxon>Eukaryota</taxon>
        <taxon>Viridiplantae</taxon>
        <taxon>Streptophyta</taxon>
        <taxon>Embryophyta</taxon>
        <taxon>Tracheophyta</taxon>
        <taxon>Spermatophyta</taxon>
        <taxon>Magnoliopsida</taxon>
        <taxon>Liliopsida</taxon>
        <taxon>Poales</taxon>
        <taxon>Poaceae</taxon>
        <taxon>PACMAD clade</taxon>
        <taxon>Panicoideae</taxon>
        <taxon>Andropogonodae</taxon>
        <taxon>Andropogoneae</taxon>
        <taxon>Saccharinae</taxon>
        <taxon>Miscanthus</taxon>
    </lineage>
</organism>
<dbReference type="PANTHER" id="PTHR12830">
    <property type="entry name" value="ANAPHASE-PROMOTING COMPLEX SUBUNIT 5"/>
    <property type="match status" value="1"/>
</dbReference>
<dbReference type="GO" id="GO:0070979">
    <property type="term" value="P:protein K11-linked ubiquitination"/>
    <property type="evidence" value="ECO:0007669"/>
    <property type="project" value="TreeGrafter"/>
</dbReference>
<dbReference type="PANTHER" id="PTHR12830:SF9">
    <property type="entry name" value="ANAPHASE-PROMOTING COMPLEX SUBUNIT 5"/>
    <property type="match status" value="1"/>
</dbReference>
<comment type="caution">
    <text evidence="6">The sequence shown here is derived from an EMBL/GenBank/DDBJ whole genome shotgun (WGS) entry which is preliminary data.</text>
</comment>
<dbReference type="SUPFAM" id="SSF56219">
    <property type="entry name" value="DNase I-like"/>
    <property type="match status" value="1"/>
</dbReference>
<accession>A0A811P939</accession>
<name>A0A811P939_9POAL</name>
<feature type="region of interest" description="Disordered" evidence="5">
    <location>
        <begin position="277"/>
        <end position="311"/>
    </location>
</feature>
<evidence type="ECO:0000313" key="6">
    <source>
        <dbReference type="EMBL" id="CAD6239004.1"/>
    </source>
</evidence>
<dbReference type="GO" id="GO:0045842">
    <property type="term" value="P:positive regulation of mitotic metaphase/anaphase transition"/>
    <property type="evidence" value="ECO:0007669"/>
    <property type="project" value="TreeGrafter"/>
</dbReference>
<keyword evidence="1" id="KW-0132">Cell division</keyword>
<proteinExistence type="predicted"/>
<sequence>MHGNRRRREHLLDEWGWVRELHPATIDRKDYSVFRLKAWCSQPELIPTTLDLDIVEPPIQVEDFPPVKRALRMALTARSPGAGCRPPLCPHSSRGPDHRPDDVSVIDGAGLLASPSLDEAPTQLSVFGGNELFARSSSLPTQRLRCLYASWRAGSLLCEDLFGKAAAAARGGAAWRWLRFCNLSGKRGSLGGAGGVDVFGRDSRPDLCLWSRCVEVMVETPLHATRSLPTTRPSLSLRRGADQVSQMGKAILESPSRRRSRFMKKISKRIEKILPTPRAPKPRARSHTFAAPPRRSRRIAGVGPESPSGAVPTRYRKRVMTVLNVVNENDGIHQDVLDAYGKLFGQPLPESHVQALAALFGWATPDVGEGVILSMLGSVFSHWVVLPAVGASGGILLAWRQDLGPATASRVDEHSISVQFSPAGLQPWWLTCVYGPQGDERKILFLQELRNVRFACQGPWSVLGDFNLITNAEDKNNGILNRAMMGRFRRLINELELKELPLQASATLTLAELWLALGSSHAKKALSLIYQSLPMILGHGGLELRTRAHIVLAKCHLADPKFSVLEDPEAVLDPLNQATEDLQALEYHEMAAEAYYLKAMAYNHLGKLDEREEAAARFKDHVTALENPQNEEDSLAY</sequence>
<evidence type="ECO:0000256" key="5">
    <source>
        <dbReference type="SAM" id="MobiDB-lite"/>
    </source>
</evidence>
<keyword evidence="2" id="KW-0498">Mitosis</keyword>
<reference evidence="6" key="1">
    <citation type="submission" date="2020-10" db="EMBL/GenBank/DDBJ databases">
        <authorList>
            <person name="Han B."/>
            <person name="Lu T."/>
            <person name="Zhao Q."/>
            <person name="Huang X."/>
            <person name="Zhao Y."/>
        </authorList>
    </citation>
    <scope>NUCLEOTIDE SEQUENCE</scope>
</reference>
<gene>
    <name evidence="6" type="ORF">NCGR_LOCUS26071</name>
</gene>